<keyword evidence="2" id="KW-1185">Reference proteome</keyword>
<gene>
    <name evidence="1" type="ORF">QAD02_023445</name>
</gene>
<sequence>MAYSNFSLLFTLALTLIFVNGQQQQDKPELETKFGRIRGLWLKTTRGAKIAGFRGLPYAEPPLGELRFENPRPWREKWNGTRDSSTDGDMCLQRDYTTGAVVGDEDCLYLNVFAPASIIKNGNESKAKNFSVLVFIHGGAFNTGSSNSSLLAPTYLLDHNIVVVTMNYRLNILGFFSTGNDITPGNYGLKDIAMALAWVHDNIADFGGDPNSVTLSGQSSGAAAAQLLSSSKATEGYFQKLITMSGSATAFWSIHTRENIRNSSMYVARLLGCQGIHVNDTNMGSINGSDIEKTTRLARDPKQIDKMMKKCMKNLDAREIIHKGVDALSVWRRNPSAIFGPTLEADIEGAILTVHPTYTLEKGLFRDIPWIVGLVEDEGLLKTTDLILNSQLQEELVQNYKNLLVPYVLEMENHIDEDNVTAVTQAIENFYFNGSFKENINSNITELVGDALITYSSYDNLEKQIVKKNSSTYFYVFAYEGTFSASFRRNTPFHFGVAHGDDLNYLFPYLNARYADLQLYNTMSDITMLNIMCEMWTNFAKTGVPSARLVSSWEPYGTKNRRFMKFGNGKFTDSTMKSNFLPERMNFWSDLVANYSIPVMEFTVKIGEDSEKVRPSEENKKTESGSSRNRVTCGLMTLSLAMTLITWTSDAVFLRR</sequence>
<evidence type="ECO:0000313" key="1">
    <source>
        <dbReference type="EMBL" id="KAJ8687651.1"/>
    </source>
</evidence>
<protein>
    <submittedName>
        <fullName evidence="1">Uncharacterized protein</fullName>
    </submittedName>
</protein>
<dbReference type="Proteomes" id="UP001239111">
    <property type="component" value="Chromosome 1"/>
</dbReference>
<reference evidence="1" key="1">
    <citation type="submission" date="2023-04" db="EMBL/GenBank/DDBJ databases">
        <title>A chromosome-level genome assembly of the parasitoid wasp Eretmocerus hayati.</title>
        <authorList>
            <person name="Zhong Y."/>
            <person name="Liu S."/>
            <person name="Liu Y."/>
        </authorList>
    </citation>
    <scope>NUCLEOTIDE SEQUENCE</scope>
    <source>
        <strain evidence="1">ZJU_SS_LIU_2023</strain>
    </source>
</reference>
<proteinExistence type="predicted"/>
<name>A0ACC2PVU3_9HYME</name>
<organism evidence="1 2">
    <name type="scientific">Eretmocerus hayati</name>
    <dbReference type="NCBI Taxonomy" id="131215"/>
    <lineage>
        <taxon>Eukaryota</taxon>
        <taxon>Metazoa</taxon>
        <taxon>Ecdysozoa</taxon>
        <taxon>Arthropoda</taxon>
        <taxon>Hexapoda</taxon>
        <taxon>Insecta</taxon>
        <taxon>Pterygota</taxon>
        <taxon>Neoptera</taxon>
        <taxon>Endopterygota</taxon>
        <taxon>Hymenoptera</taxon>
        <taxon>Apocrita</taxon>
        <taxon>Proctotrupomorpha</taxon>
        <taxon>Chalcidoidea</taxon>
        <taxon>Aphelinidae</taxon>
        <taxon>Aphelininae</taxon>
        <taxon>Eretmocerus</taxon>
    </lineage>
</organism>
<dbReference type="EMBL" id="CM056741">
    <property type="protein sequence ID" value="KAJ8687651.1"/>
    <property type="molecule type" value="Genomic_DNA"/>
</dbReference>
<accession>A0ACC2PVU3</accession>
<comment type="caution">
    <text evidence="1">The sequence shown here is derived from an EMBL/GenBank/DDBJ whole genome shotgun (WGS) entry which is preliminary data.</text>
</comment>
<evidence type="ECO:0000313" key="2">
    <source>
        <dbReference type="Proteomes" id="UP001239111"/>
    </source>
</evidence>